<feature type="domain" description="AAA-ATPase-like" evidence="1">
    <location>
        <begin position="9"/>
        <end position="136"/>
    </location>
</feature>
<organism evidence="2 3">
    <name type="scientific">Midichloria mitochondrii (strain IricVA)</name>
    <dbReference type="NCBI Taxonomy" id="696127"/>
    <lineage>
        <taxon>Bacteria</taxon>
        <taxon>Pseudomonadati</taxon>
        <taxon>Pseudomonadota</taxon>
        <taxon>Alphaproteobacteria</taxon>
        <taxon>Rickettsiales</taxon>
        <taxon>Candidatus Midichloriaceae</taxon>
        <taxon>Candidatus Midichloria</taxon>
    </lineage>
</organism>
<name>F7XUF5_MIDMI</name>
<keyword evidence="3" id="KW-1185">Reference proteome</keyword>
<dbReference type="Proteomes" id="UP000006639">
    <property type="component" value="Chromosome"/>
</dbReference>
<dbReference type="OrthoDB" id="9146397at2"/>
<dbReference type="KEGG" id="mmn:midi_01243"/>
<dbReference type="RefSeq" id="WP_013951705.1">
    <property type="nucleotide sequence ID" value="NC_015722.1"/>
</dbReference>
<dbReference type="EMBL" id="CP002130">
    <property type="protein sequence ID" value="AEI89514.1"/>
    <property type="molecule type" value="Genomic_DNA"/>
</dbReference>
<dbReference type="STRING" id="696127.midi_01243"/>
<dbReference type="InterPro" id="IPR018631">
    <property type="entry name" value="AAA-ATPase-like_dom"/>
</dbReference>
<dbReference type="PANTHER" id="PTHR34825:SF1">
    <property type="entry name" value="AAA-ATPASE-LIKE DOMAIN-CONTAINING PROTEIN"/>
    <property type="match status" value="1"/>
</dbReference>
<evidence type="ECO:0000313" key="2">
    <source>
        <dbReference type="EMBL" id="AEI89514.1"/>
    </source>
</evidence>
<dbReference type="HOGENOM" id="CLU_1803971_0_0_5"/>
<dbReference type="PANTHER" id="PTHR34825">
    <property type="entry name" value="CONSERVED PROTEIN, WITH A WEAK D-GALACTARATE DEHYDRATASE/ALTRONATE HYDROLASE DOMAIN"/>
    <property type="match status" value="1"/>
</dbReference>
<proteinExistence type="predicted"/>
<evidence type="ECO:0000259" key="1">
    <source>
        <dbReference type="Pfam" id="PF09820"/>
    </source>
</evidence>
<evidence type="ECO:0000313" key="3">
    <source>
        <dbReference type="Proteomes" id="UP000006639"/>
    </source>
</evidence>
<gene>
    <name evidence="2" type="ordered locus">midi_01243</name>
</gene>
<dbReference type="Pfam" id="PF09820">
    <property type="entry name" value="AAA-ATPase_like"/>
    <property type="match status" value="1"/>
</dbReference>
<sequence>MATRRKIFVGVSIFKKMVAESEVFVDKTLFIQEIIDGAPKATFITKPRRWGKSINLYMFKNSDKMLFTGEATSLDTKSAKNTKPLKISQINNSEYMEYHGKYPVIFADFEDVVEDNFEAIQEKFRDVIKSLFKKHEYLIKVIS</sequence>
<protein>
    <submittedName>
        <fullName evidence="2">Uncharacterized protein conserved in bacteria</fullName>
    </submittedName>
</protein>
<dbReference type="AlphaFoldDB" id="F7XUF5"/>
<reference evidence="2 3" key="1">
    <citation type="journal article" date="2011" name="Mol. Biol. Evol.">
        <title>Phylogenomic evidence for the presence of a flagellum and cbb3 oxidase in the free-living mitochondrial ancestor.</title>
        <authorList>
            <person name="Sassera D."/>
            <person name="Lo N."/>
            <person name="Epis S."/>
            <person name="D'Auria G."/>
            <person name="Montagna M."/>
            <person name="Comandatore F."/>
            <person name="Horner D."/>
            <person name="Pereto J."/>
            <person name="Luciano A.M."/>
            <person name="Franciosi F."/>
            <person name="Ferri E."/>
            <person name="Crotti E."/>
            <person name="Bazzocchi C."/>
            <person name="Daffonchio D."/>
            <person name="Sacchi L."/>
            <person name="Moya A."/>
            <person name="Latorre A."/>
            <person name="Bandi C."/>
        </authorList>
    </citation>
    <scope>NUCLEOTIDE SEQUENCE [LARGE SCALE GENOMIC DNA]</scope>
    <source>
        <strain evidence="2 3">IricVA</strain>
    </source>
</reference>
<accession>F7XUF5</accession>